<sequence length="78" mass="8257">MKTISPDLSAHLASGTTTLAWCWRVTRVDGAVFGFTDHDLGLAFDGTDFEPQAGMIPSEIRSSSDLAVDAQDAEGVLS</sequence>
<accession>A0A1I3WY34</accession>
<dbReference type="EMBL" id="FORY01000034">
    <property type="protein sequence ID" value="SFK12270.1"/>
    <property type="molecule type" value="Genomic_DNA"/>
</dbReference>
<dbReference type="AlphaFoldDB" id="A0A1I3WY34"/>
<proteinExistence type="predicted"/>
<dbReference type="Proteomes" id="UP000183299">
    <property type="component" value="Unassembled WGS sequence"/>
</dbReference>
<dbReference type="STRING" id="576117.SAMN04488138_1341"/>
<keyword evidence="2" id="KW-1185">Reference proteome</keyword>
<evidence type="ECO:0000313" key="2">
    <source>
        <dbReference type="Proteomes" id="UP000183299"/>
    </source>
</evidence>
<feature type="non-terminal residue" evidence="1">
    <location>
        <position position="78"/>
    </location>
</feature>
<name>A0A1I3WY34_9RHOB</name>
<evidence type="ECO:0000313" key="1">
    <source>
        <dbReference type="EMBL" id="SFK12270.1"/>
    </source>
</evidence>
<gene>
    <name evidence="1" type="ORF">SAMN04488138_1341</name>
</gene>
<dbReference type="OrthoDB" id="1633386at2"/>
<protein>
    <submittedName>
        <fullName evidence="1">Uncharacterized conserved protein</fullName>
    </submittedName>
</protein>
<organism evidence="1 2">
    <name type="scientific">Celeribacter halophilus</name>
    <dbReference type="NCBI Taxonomy" id="576117"/>
    <lineage>
        <taxon>Bacteria</taxon>
        <taxon>Pseudomonadati</taxon>
        <taxon>Pseudomonadota</taxon>
        <taxon>Alphaproteobacteria</taxon>
        <taxon>Rhodobacterales</taxon>
        <taxon>Roseobacteraceae</taxon>
        <taxon>Celeribacter</taxon>
    </lineage>
</organism>
<dbReference type="GeneID" id="98667027"/>
<dbReference type="RefSeq" id="WP_139222540.1">
    <property type="nucleotide sequence ID" value="NZ_FORY01000034.1"/>
</dbReference>
<dbReference type="Pfam" id="PF09931">
    <property type="entry name" value="Phage_phiJL001_Gp84_N"/>
    <property type="match status" value="1"/>
</dbReference>
<reference evidence="1 2" key="1">
    <citation type="submission" date="2016-10" db="EMBL/GenBank/DDBJ databases">
        <authorList>
            <person name="de Groot N.N."/>
        </authorList>
    </citation>
    <scope>NUCLEOTIDE SEQUENCE [LARGE SCALE GENOMIC DNA]</scope>
    <source>
        <strain evidence="1 2">CGMCC 1.8891</strain>
    </source>
</reference>